<feature type="domain" description="Methyl-accepting transducer" evidence="10">
    <location>
        <begin position="346"/>
        <end position="575"/>
    </location>
</feature>
<keyword evidence="4 9" id="KW-0812">Transmembrane</keyword>
<keyword evidence="5 9" id="KW-1133">Transmembrane helix</keyword>
<gene>
    <name evidence="11" type="ORF">ASUIS_1892</name>
</gene>
<sequence length="591" mass="65819">MNIKQKIVLNKLITLLGFITLIVVSFFTAQSDVKKIVNINLESIANTMEKNSIFYAKQNPKGFENEDFKTLVKDIKIGNTGYIYFLDSKGKAIIHPTAEGKNISNESFIKTILENKNGNLSYTFEGEEKIVSYRYITNWDVIAVATINESDFLDDVINHFLYNIVLLGFVFILIIGILAYKVLGLIDSNIKNFNTYFDEFLDFITFKQNKIEKNIEKNDTEFSHMINRINEVVDEFDTKFKEDMKVIGEIVLTMDKVEQGIFRCRIKSKTKNPMINTLKNTINQSLESLEHSMKDLQRVTTSYANDDFKDKIEIPSKMKARLLAVMEGVNILGETLGNVAKQNLENGQTLENNATLMKSSMHNLSQKASEQAASLEETATAVEEITSITRNNAQNAVKMATLGQTVKSAVINGQKLASKTANSMEEINVKVTAINEAITIIDQIAFQTNILSLNAAVEAATAGEAGKGFAVVAAEVRNLANRSADAAREIKSLVEDANVKANEGKAISSEMIKDYEVLNNHISETINIIQDVSVASKEQMSGIEQINDTVTMLDRVTQENANETNQITSIATEVSIMANNLVNDAKNKKFN</sequence>
<dbReference type="PANTHER" id="PTHR43531">
    <property type="entry name" value="PROTEIN ICFG"/>
    <property type="match status" value="1"/>
</dbReference>
<dbReference type="SMART" id="SM00283">
    <property type="entry name" value="MA"/>
    <property type="match status" value="1"/>
</dbReference>
<keyword evidence="8" id="KW-0807">Transducer</keyword>
<dbReference type="SUPFAM" id="SSF58104">
    <property type="entry name" value="Methyl-accepting chemotaxis protein (MCP) signaling domain"/>
    <property type="match status" value="1"/>
</dbReference>
<comment type="subcellular location">
    <subcellularLocation>
        <location evidence="1">Cell membrane</location>
        <topology evidence="1">Multi-pass membrane protein</topology>
    </subcellularLocation>
</comment>
<evidence type="ECO:0000256" key="2">
    <source>
        <dbReference type="ARBA" id="ARBA00022475"/>
    </source>
</evidence>
<evidence type="ECO:0000256" key="9">
    <source>
        <dbReference type="SAM" id="Phobius"/>
    </source>
</evidence>
<evidence type="ECO:0000256" key="7">
    <source>
        <dbReference type="ARBA" id="ARBA00029447"/>
    </source>
</evidence>
<dbReference type="InterPro" id="IPR004089">
    <property type="entry name" value="MCPsignal_dom"/>
</dbReference>
<dbReference type="PROSITE" id="PS50111">
    <property type="entry name" value="CHEMOTAXIS_TRANSDUC_2"/>
    <property type="match status" value="1"/>
</dbReference>
<name>A0AAD0WR30_9BACT</name>
<dbReference type="PRINTS" id="PR00260">
    <property type="entry name" value="CHEMTRNSDUCR"/>
</dbReference>
<evidence type="ECO:0000313" key="11">
    <source>
        <dbReference type="EMBL" id="AXX90359.1"/>
    </source>
</evidence>
<accession>A0AAD0WR30</accession>
<dbReference type="CDD" id="cd12912">
    <property type="entry name" value="PDC2_MCP_like"/>
    <property type="match status" value="1"/>
</dbReference>
<dbReference type="InterPro" id="IPR051310">
    <property type="entry name" value="MCP_chemotaxis"/>
</dbReference>
<dbReference type="Pfam" id="PF00015">
    <property type="entry name" value="MCPsignal"/>
    <property type="match status" value="1"/>
</dbReference>
<dbReference type="KEGG" id="asui:ASUIS_1892"/>
<evidence type="ECO:0000313" key="12">
    <source>
        <dbReference type="Proteomes" id="UP000263040"/>
    </source>
</evidence>
<dbReference type="EMBL" id="CP032100">
    <property type="protein sequence ID" value="AXX90359.1"/>
    <property type="molecule type" value="Genomic_DNA"/>
</dbReference>
<keyword evidence="3" id="KW-0145">Chemotaxis</keyword>
<protein>
    <submittedName>
        <fullName evidence="11">Cache sensor-containing MCP-domain signal transduction protein</fullName>
    </submittedName>
</protein>
<evidence type="ECO:0000256" key="4">
    <source>
        <dbReference type="ARBA" id="ARBA00022692"/>
    </source>
</evidence>
<dbReference type="InterPro" id="IPR004090">
    <property type="entry name" value="Chemotax_Me-accpt_rcpt"/>
</dbReference>
<evidence type="ECO:0000256" key="3">
    <source>
        <dbReference type="ARBA" id="ARBA00022500"/>
    </source>
</evidence>
<evidence type="ECO:0000256" key="1">
    <source>
        <dbReference type="ARBA" id="ARBA00004651"/>
    </source>
</evidence>
<comment type="similarity">
    <text evidence="7">Belongs to the methyl-accepting chemotaxis (MCP) protein family.</text>
</comment>
<dbReference type="GO" id="GO:0006935">
    <property type="term" value="P:chemotaxis"/>
    <property type="evidence" value="ECO:0007669"/>
    <property type="project" value="UniProtKB-KW"/>
</dbReference>
<dbReference type="InterPro" id="IPR033480">
    <property type="entry name" value="sCache_2"/>
</dbReference>
<evidence type="ECO:0000256" key="5">
    <source>
        <dbReference type="ARBA" id="ARBA00022989"/>
    </source>
</evidence>
<reference evidence="11 12" key="1">
    <citation type="submission" date="2018-08" db="EMBL/GenBank/DDBJ databases">
        <title>Complete genome of the Arcobacter suis type strain LMG 26152.</title>
        <authorList>
            <person name="Miller W.G."/>
            <person name="Yee E."/>
            <person name="Bono J.L."/>
        </authorList>
    </citation>
    <scope>NUCLEOTIDE SEQUENCE [LARGE SCALE GENOMIC DNA]</scope>
    <source>
        <strain evidence="11 12">CECT 7833</strain>
    </source>
</reference>
<evidence type="ECO:0000256" key="8">
    <source>
        <dbReference type="PROSITE-ProRule" id="PRU00284"/>
    </source>
</evidence>
<dbReference type="Pfam" id="PF17200">
    <property type="entry name" value="sCache_2"/>
    <property type="match status" value="1"/>
</dbReference>
<dbReference type="Gene3D" id="3.30.450.20">
    <property type="entry name" value="PAS domain"/>
    <property type="match status" value="1"/>
</dbReference>
<organism evidence="11 12">
    <name type="scientific">Arcobacter suis CECT 7833</name>
    <dbReference type="NCBI Taxonomy" id="663365"/>
    <lineage>
        <taxon>Bacteria</taxon>
        <taxon>Pseudomonadati</taxon>
        <taxon>Campylobacterota</taxon>
        <taxon>Epsilonproteobacteria</taxon>
        <taxon>Campylobacterales</taxon>
        <taxon>Arcobacteraceae</taxon>
        <taxon>Arcobacter</taxon>
    </lineage>
</organism>
<keyword evidence="6 9" id="KW-0472">Membrane</keyword>
<dbReference type="Gene3D" id="1.10.287.950">
    <property type="entry name" value="Methyl-accepting chemotaxis protein"/>
    <property type="match status" value="1"/>
</dbReference>
<dbReference type="GO" id="GO:0004888">
    <property type="term" value="F:transmembrane signaling receptor activity"/>
    <property type="evidence" value="ECO:0007669"/>
    <property type="project" value="InterPro"/>
</dbReference>
<dbReference type="AlphaFoldDB" id="A0AAD0WR30"/>
<evidence type="ECO:0000259" key="10">
    <source>
        <dbReference type="PROSITE" id="PS50111"/>
    </source>
</evidence>
<proteinExistence type="inferred from homology"/>
<dbReference type="Proteomes" id="UP000263040">
    <property type="component" value="Chromosome"/>
</dbReference>
<feature type="transmembrane region" description="Helical" evidence="9">
    <location>
        <begin position="160"/>
        <end position="183"/>
    </location>
</feature>
<dbReference type="GO" id="GO:0007165">
    <property type="term" value="P:signal transduction"/>
    <property type="evidence" value="ECO:0007669"/>
    <property type="project" value="UniProtKB-KW"/>
</dbReference>
<dbReference type="GO" id="GO:0005886">
    <property type="term" value="C:plasma membrane"/>
    <property type="evidence" value="ECO:0007669"/>
    <property type="project" value="UniProtKB-SubCell"/>
</dbReference>
<dbReference type="Gene3D" id="1.20.120.1530">
    <property type="match status" value="1"/>
</dbReference>
<evidence type="ECO:0000256" key="6">
    <source>
        <dbReference type="ARBA" id="ARBA00023136"/>
    </source>
</evidence>
<keyword evidence="2" id="KW-1003">Cell membrane</keyword>
<feature type="transmembrane region" description="Helical" evidence="9">
    <location>
        <begin position="12"/>
        <end position="29"/>
    </location>
</feature>
<keyword evidence="12" id="KW-1185">Reference proteome</keyword>
<dbReference type="PANTHER" id="PTHR43531:SF11">
    <property type="entry name" value="METHYL-ACCEPTING CHEMOTAXIS PROTEIN 3"/>
    <property type="match status" value="1"/>
</dbReference>